<dbReference type="EMBL" id="CP036339">
    <property type="protein sequence ID" value="QDT72365.1"/>
    <property type="molecule type" value="Genomic_DNA"/>
</dbReference>
<accession>A0A517TVG4</accession>
<protein>
    <submittedName>
        <fullName evidence="2">Uncharacterized protein</fullName>
    </submittedName>
</protein>
<dbReference type="KEGG" id="llh:I41_15390"/>
<evidence type="ECO:0000256" key="1">
    <source>
        <dbReference type="SAM" id="Phobius"/>
    </source>
</evidence>
<keyword evidence="1" id="KW-1133">Transmembrane helix</keyword>
<dbReference type="RefSeq" id="WP_145431944.1">
    <property type="nucleotide sequence ID" value="NZ_CP036339.1"/>
</dbReference>
<gene>
    <name evidence="2" type="ORF">I41_15390</name>
</gene>
<reference evidence="2 3" key="1">
    <citation type="submission" date="2019-02" db="EMBL/GenBank/DDBJ databases">
        <title>Deep-cultivation of Planctomycetes and their phenomic and genomic characterization uncovers novel biology.</title>
        <authorList>
            <person name="Wiegand S."/>
            <person name="Jogler M."/>
            <person name="Boedeker C."/>
            <person name="Pinto D."/>
            <person name="Vollmers J."/>
            <person name="Rivas-Marin E."/>
            <person name="Kohn T."/>
            <person name="Peeters S.H."/>
            <person name="Heuer A."/>
            <person name="Rast P."/>
            <person name="Oberbeckmann S."/>
            <person name="Bunk B."/>
            <person name="Jeske O."/>
            <person name="Meyerdierks A."/>
            <person name="Storesund J.E."/>
            <person name="Kallscheuer N."/>
            <person name="Luecker S."/>
            <person name="Lage O.M."/>
            <person name="Pohl T."/>
            <person name="Merkel B.J."/>
            <person name="Hornburger P."/>
            <person name="Mueller R.-W."/>
            <person name="Bruemmer F."/>
            <person name="Labrenz M."/>
            <person name="Spormann A.M."/>
            <person name="Op den Camp H."/>
            <person name="Overmann J."/>
            <person name="Amann R."/>
            <person name="Jetten M.S.M."/>
            <person name="Mascher T."/>
            <person name="Medema M.H."/>
            <person name="Devos D.P."/>
            <person name="Kaster A.-K."/>
            <person name="Ovreas L."/>
            <person name="Rohde M."/>
            <person name="Galperin M.Y."/>
            <person name="Jogler C."/>
        </authorList>
    </citation>
    <scope>NUCLEOTIDE SEQUENCE [LARGE SCALE GENOMIC DNA]</scope>
    <source>
        <strain evidence="2 3">I41</strain>
    </source>
</reference>
<dbReference type="AlphaFoldDB" id="A0A517TVG4"/>
<dbReference type="Proteomes" id="UP000317909">
    <property type="component" value="Chromosome"/>
</dbReference>
<organism evidence="2 3">
    <name type="scientific">Lacipirellula limnantheis</name>
    <dbReference type="NCBI Taxonomy" id="2528024"/>
    <lineage>
        <taxon>Bacteria</taxon>
        <taxon>Pseudomonadati</taxon>
        <taxon>Planctomycetota</taxon>
        <taxon>Planctomycetia</taxon>
        <taxon>Pirellulales</taxon>
        <taxon>Lacipirellulaceae</taxon>
        <taxon>Lacipirellula</taxon>
    </lineage>
</organism>
<name>A0A517TVG4_9BACT</name>
<proteinExistence type="predicted"/>
<dbReference type="OrthoDB" id="214626at2"/>
<feature type="transmembrane region" description="Helical" evidence="1">
    <location>
        <begin position="7"/>
        <end position="27"/>
    </location>
</feature>
<keyword evidence="1" id="KW-0472">Membrane</keyword>
<evidence type="ECO:0000313" key="3">
    <source>
        <dbReference type="Proteomes" id="UP000317909"/>
    </source>
</evidence>
<evidence type="ECO:0000313" key="2">
    <source>
        <dbReference type="EMBL" id="QDT72365.1"/>
    </source>
</evidence>
<sequence length="100" mass="11080">MRRLPTFIFGMIVGGLLIYGGLNYHVINTSTGLHLVPKVDSTLAETYVDIRGWGLAEWSQHKDVAAALLSANRQDLMQSAAEDSLRTGLDRLLPAENDRR</sequence>
<keyword evidence="3" id="KW-1185">Reference proteome</keyword>
<keyword evidence="1" id="KW-0812">Transmembrane</keyword>